<protein>
    <submittedName>
        <fullName evidence="1">Uncharacterized protein</fullName>
    </submittedName>
</protein>
<accession>A0AAV5APM5</accession>
<reference evidence="1" key="1">
    <citation type="submission" date="2021-10" db="EMBL/GenBank/DDBJ databases">
        <title>De novo Genome Assembly of Clathrus columnatus (Basidiomycota, Fungi) Using Illumina and Nanopore Sequence Data.</title>
        <authorList>
            <person name="Ogiso-Tanaka E."/>
            <person name="Itagaki H."/>
            <person name="Hosoya T."/>
            <person name="Hosaka K."/>
        </authorList>
    </citation>
    <scope>NUCLEOTIDE SEQUENCE</scope>
    <source>
        <strain evidence="1">MO-923</strain>
    </source>
</reference>
<sequence>MVPTPTLNPAPADAMEVDAAYWLQILSISGRKHLEIPVELQSTDTAAQFATKALLDTGASGLFIDIDYIKKNNLPTIQLLKPQTVYNVDGTENEDTTKDDMPELEDVNVLELEEGDQLLAIILDDNEMHQIAATETISQQFAQASTPAPKRSSWN</sequence>
<comment type="caution">
    <text evidence="1">The sequence shown here is derived from an EMBL/GenBank/DDBJ whole genome shotgun (WGS) entry which is preliminary data.</text>
</comment>
<organism evidence="1 2">
    <name type="scientific">Clathrus columnatus</name>
    <dbReference type="NCBI Taxonomy" id="1419009"/>
    <lineage>
        <taxon>Eukaryota</taxon>
        <taxon>Fungi</taxon>
        <taxon>Dikarya</taxon>
        <taxon>Basidiomycota</taxon>
        <taxon>Agaricomycotina</taxon>
        <taxon>Agaricomycetes</taxon>
        <taxon>Phallomycetidae</taxon>
        <taxon>Phallales</taxon>
        <taxon>Clathraceae</taxon>
        <taxon>Clathrus</taxon>
    </lineage>
</organism>
<evidence type="ECO:0000313" key="1">
    <source>
        <dbReference type="EMBL" id="GJJ13855.1"/>
    </source>
</evidence>
<keyword evidence="2" id="KW-1185">Reference proteome</keyword>
<dbReference type="AlphaFoldDB" id="A0AAV5APM5"/>
<gene>
    <name evidence="1" type="ORF">Clacol_008112</name>
</gene>
<dbReference type="CDD" id="cd00303">
    <property type="entry name" value="retropepsin_like"/>
    <property type="match status" value="1"/>
</dbReference>
<name>A0AAV5APM5_9AGAM</name>
<dbReference type="EMBL" id="BPWL01000009">
    <property type="protein sequence ID" value="GJJ13855.1"/>
    <property type="molecule type" value="Genomic_DNA"/>
</dbReference>
<evidence type="ECO:0000313" key="2">
    <source>
        <dbReference type="Proteomes" id="UP001050691"/>
    </source>
</evidence>
<proteinExistence type="predicted"/>
<dbReference type="Proteomes" id="UP001050691">
    <property type="component" value="Unassembled WGS sequence"/>
</dbReference>